<sequence length="31" mass="3568">MCESKLKKGLKFGGFKKIPYICTKQLKHISL</sequence>
<accession>A0A8S5RZ87</accession>
<evidence type="ECO:0000313" key="1">
    <source>
        <dbReference type="EMBL" id="DAF44045.1"/>
    </source>
</evidence>
<dbReference type="EMBL" id="BK032510">
    <property type="protein sequence ID" value="DAF44045.1"/>
    <property type="molecule type" value="Genomic_DNA"/>
</dbReference>
<reference evidence="1" key="1">
    <citation type="journal article" date="2021" name="Proc. Natl. Acad. Sci. U.S.A.">
        <title>A Catalog of Tens of Thousands of Viruses from Human Metagenomes Reveals Hidden Associations with Chronic Diseases.</title>
        <authorList>
            <person name="Tisza M.J."/>
            <person name="Buck C.B."/>
        </authorList>
    </citation>
    <scope>NUCLEOTIDE SEQUENCE</scope>
    <source>
        <strain evidence="1">CtNQV2</strain>
    </source>
</reference>
<protein>
    <submittedName>
        <fullName evidence="1">Uncharacterized protein</fullName>
    </submittedName>
</protein>
<proteinExistence type="predicted"/>
<name>A0A8S5RZ87_9CAUD</name>
<organism evidence="1">
    <name type="scientific">Myoviridae sp. ctNQV2</name>
    <dbReference type="NCBI Taxonomy" id="2827683"/>
    <lineage>
        <taxon>Viruses</taxon>
        <taxon>Duplodnaviria</taxon>
        <taxon>Heunggongvirae</taxon>
        <taxon>Uroviricota</taxon>
        <taxon>Caudoviricetes</taxon>
    </lineage>
</organism>